<comment type="caution">
    <text evidence="1">The sequence shown here is derived from an EMBL/GenBank/DDBJ whole genome shotgun (WGS) entry which is preliminary data.</text>
</comment>
<evidence type="ECO:0000313" key="2">
    <source>
        <dbReference type="Proteomes" id="UP000323410"/>
    </source>
</evidence>
<dbReference type="OrthoDB" id="4933110at2"/>
<proteinExistence type="predicted"/>
<sequence length="63" mass="6406">MSGTITKGETASGVVLDGKMVAFTLDTEGEQNFSLPRIGPGAADCGGGRADIVPVTQAGFHIR</sequence>
<gene>
    <name evidence="1" type="ORF">FQ377_09950</name>
</gene>
<organism evidence="1 2">
    <name type="scientific">Arthrobacter echini</name>
    <dbReference type="NCBI Taxonomy" id="1529066"/>
    <lineage>
        <taxon>Bacteria</taxon>
        <taxon>Bacillati</taxon>
        <taxon>Actinomycetota</taxon>
        <taxon>Actinomycetes</taxon>
        <taxon>Micrococcales</taxon>
        <taxon>Micrococcaceae</taxon>
        <taxon>Arthrobacter</taxon>
    </lineage>
</organism>
<reference evidence="1 2" key="1">
    <citation type="submission" date="2019-08" db="EMBL/GenBank/DDBJ databases">
        <title>Genone of Arthrobacter echini P9.</title>
        <authorList>
            <person name="Bowman J.P."/>
        </authorList>
    </citation>
    <scope>NUCLEOTIDE SEQUENCE [LARGE SCALE GENOMIC DNA]</scope>
    <source>
        <strain evidence="1 2">P9</strain>
    </source>
</reference>
<name>A0A5D0XQH3_9MICC</name>
<keyword evidence="2" id="KW-1185">Reference proteome</keyword>
<accession>A0A5D0XQH3</accession>
<protein>
    <submittedName>
        <fullName evidence="1">Uncharacterized protein</fullName>
    </submittedName>
</protein>
<dbReference type="AlphaFoldDB" id="A0A5D0XQH3"/>
<dbReference type="Proteomes" id="UP000323410">
    <property type="component" value="Unassembled WGS sequence"/>
</dbReference>
<evidence type="ECO:0000313" key="1">
    <source>
        <dbReference type="EMBL" id="TYC98628.1"/>
    </source>
</evidence>
<dbReference type="EMBL" id="VSLD01000004">
    <property type="protein sequence ID" value="TYC98628.1"/>
    <property type="molecule type" value="Genomic_DNA"/>
</dbReference>